<protein>
    <recommendedName>
        <fullName evidence="3">DUF2795 domain-containing protein</fullName>
    </recommendedName>
</protein>
<keyword evidence="2" id="KW-1185">Reference proteome</keyword>
<dbReference type="RefSeq" id="WP_344385675.1">
    <property type="nucleotide sequence ID" value="NZ_BAAATA010000043.1"/>
</dbReference>
<name>A0ABN3MTR7_9ACTN</name>
<evidence type="ECO:0000313" key="2">
    <source>
        <dbReference type="Proteomes" id="UP001501358"/>
    </source>
</evidence>
<dbReference type="EMBL" id="BAAATA010000043">
    <property type="protein sequence ID" value="GAA2507901.1"/>
    <property type="molecule type" value="Genomic_DNA"/>
</dbReference>
<comment type="caution">
    <text evidence="1">The sequence shown here is derived from an EMBL/GenBank/DDBJ whole genome shotgun (WGS) entry which is preliminary data.</text>
</comment>
<reference evidence="1 2" key="1">
    <citation type="journal article" date="2019" name="Int. J. Syst. Evol. Microbiol.">
        <title>The Global Catalogue of Microorganisms (GCM) 10K type strain sequencing project: providing services to taxonomists for standard genome sequencing and annotation.</title>
        <authorList>
            <consortium name="The Broad Institute Genomics Platform"/>
            <consortium name="The Broad Institute Genome Sequencing Center for Infectious Disease"/>
            <person name="Wu L."/>
            <person name="Ma J."/>
        </authorList>
    </citation>
    <scope>NUCLEOTIDE SEQUENCE [LARGE SCALE GENOMIC DNA]</scope>
    <source>
        <strain evidence="1 2">JCM 6307</strain>
    </source>
</reference>
<dbReference type="InterPro" id="IPR021527">
    <property type="entry name" value="DUF2795"/>
</dbReference>
<dbReference type="Pfam" id="PF11387">
    <property type="entry name" value="DUF2795"/>
    <property type="match status" value="1"/>
</dbReference>
<proteinExistence type="predicted"/>
<gene>
    <name evidence="1" type="ORF">GCM10010406_50600</name>
</gene>
<accession>A0ABN3MTR7</accession>
<dbReference type="Proteomes" id="UP001501358">
    <property type="component" value="Unassembled WGS sequence"/>
</dbReference>
<evidence type="ECO:0000313" key="1">
    <source>
        <dbReference type="EMBL" id="GAA2507901.1"/>
    </source>
</evidence>
<organism evidence="1 2">
    <name type="scientific">Streptomyces thermolineatus</name>
    <dbReference type="NCBI Taxonomy" id="44033"/>
    <lineage>
        <taxon>Bacteria</taxon>
        <taxon>Bacillati</taxon>
        <taxon>Actinomycetota</taxon>
        <taxon>Actinomycetes</taxon>
        <taxon>Kitasatosporales</taxon>
        <taxon>Streptomycetaceae</taxon>
        <taxon>Streptomyces</taxon>
    </lineage>
</organism>
<evidence type="ECO:0008006" key="3">
    <source>
        <dbReference type="Google" id="ProtNLM"/>
    </source>
</evidence>
<sequence length="64" mass="6811">MAAINPIDLQKALKGADYPAERDALVSLARDNGADSELVDRLAGLGQDSFDGPDQVQKAVFHSK</sequence>